<dbReference type="CDD" id="cd04333">
    <property type="entry name" value="ProX_deacylase"/>
    <property type="match status" value="1"/>
</dbReference>
<dbReference type="RefSeq" id="WP_126718620.1">
    <property type="nucleotide sequence ID" value="NZ_RWJF01000001.1"/>
</dbReference>
<dbReference type="AlphaFoldDB" id="A0A3R9WNU4"/>
<dbReference type="InterPro" id="IPR036754">
    <property type="entry name" value="YbaK/aa-tRNA-synt-asso_dom_sf"/>
</dbReference>
<protein>
    <submittedName>
        <fullName evidence="2">YbaK/EbsC family protein</fullName>
    </submittedName>
</protein>
<dbReference type="OrthoDB" id="9798760at2"/>
<dbReference type="InterPro" id="IPR007214">
    <property type="entry name" value="YbaK/aa-tRNA-synth-assoc-dom"/>
</dbReference>
<sequence length="158" mass="16756">MSDRVAAWLRIHAPELRIIGGHASTATVDDAAAALGIEPARVAKSLAVRAGERVLLLVTRGDARLDNRKFKDICGTRPRMLDPEETHAVTGHPVGGVCPFALASALEILCDVSLRRFATVFPAAGSRTSSVEVAPERLAEIAGARWVDVCRLPEASGP</sequence>
<proteinExistence type="predicted"/>
<evidence type="ECO:0000313" key="2">
    <source>
        <dbReference type="EMBL" id="RST30786.1"/>
    </source>
</evidence>
<keyword evidence="3" id="KW-1185">Reference proteome</keyword>
<dbReference type="PANTHER" id="PTHR30411">
    <property type="entry name" value="CYTOPLASMIC PROTEIN"/>
    <property type="match status" value="1"/>
</dbReference>
<dbReference type="Pfam" id="PF04073">
    <property type="entry name" value="tRNA_edit"/>
    <property type="match status" value="1"/>
</dbReference>
<dbReference type="Gene3D" id="3.90.960.10">
    <property type="entry name" value="YbaK/aminoacyl-tRNA synthetase-associated domain"/>
    <property type="match status" value="1"/>
</dbReference>
<dbReference type="Proteomes" id="UP000274661">
    <property type="component" value="Unassembled WGS sequence"/>
</dbReference>
<comment type="caution">
    <text evidence="2">The sequence shown here is derived from an EMBL/GenBank/DDBJ whole genome shotgun (WGS) entry which is preliminary data.</text>
</comment>
<organism evidence="2 3">
    <name type="scientific">Sphingomonas ginkgonis</name>
    <dbReference type="NCBI Taxonomy" id="2315330"/>
    <lineage>
        <taxon>Bacteria</taxon>
        <taxon>Pseudomonadati</taxon>
        <taxon>Pseudomonadota</taxon>
        <taxon>Alphaproteobacteria</taxon>
        <taxon>Sphingomonadales</taxon>
        <taxon>Sphingomonadaceae</taxon>
        <taxon>Sphingomonas</taxon>
    </lineage>
</organism>
<accession>A0A3R9WNU4</accession>
<dbReference type="GO" id="GO:0002161">
    <property type="term" value="F:aminoacyl-tRNA deacylase activity"/>
    <property type="evidence" value="ECO:0007669"/>
    <property type="project" value="InterPro"/>
</dbReference>
<feature type="domain" description="YbaK/aminoacyl-tRNA synthetase-associated" evidence="1">
    <location>
        <begin position="22"/>
        <end position="140"/>
    </location>
</feature>
<dbReference type="EMBL" id="RWJF01000001">
    <property type="protein sequence ID" value="RST30786.1"/>
    <property type="molecule type" value="Genomic_DNA"/>
</dbReference>
<dbReference type="PANTHER" id="PTHR30411:SF1">
    <property type="entry name" value="CYTOPLASMIC PROTEIN"/>
    <property type="match status" value="1"/>
</dbReference>
<reference evidence="2 3" key="1">
    <citation type="submission" date="2018-12" db="EMBL/GenBank/DDBJ databases">
        <title>Sphingomonas sp. HMF7854 Genome sequencing and assembly.</title>
        <authorList>
            <person name="Cha I."/>
            <person name="Kang H."/>
            <person name="Kim H."/>
            <person name="Kang J."/>
            <person name="Joh K."/>
        </authorList>
    </citation>
    <scope>NUCLEOTIDE SEQUENCE [LARGE SCALE GENOMIC DNA]</scope>
    <source>
        <strain evidence="2 3">HMF7854</strain>
    </source>
</reference>
<dbReference type="SUPFAM" id="SSF55826">
    <property type="entry name" value="YbaK/ProRS associated domain"/>
    <property type="match status" value="1"/>
</dbReference>
<evidence type="ECO:0000259" key="1">
    <source>
        <dbReference type="Pfam" id="PF04073"/>
    </source>
</evidence>
<evidence type="ECO:0000313" key="3">
    <source>
        <dbReference type="Proteomes" id="UP000274661"/>
    </source>
</evidence>
<name>A0A3R9WNU4_9SPHN</name>
<gene>
    <name evidence="2" type="ORF">HMF7854_08000</name>
</gene>